<feature type="region of interest" description="Disordered" evidence="6">
    <location>
        <begin position="31"/>
        <end position="78"/>
    </location>
</feature>
<dbReference type="Gene3D" id="1.10.238.10">
    <property type="entry name" value="EF-hand"/>
    <property type="match status" value="1"/>
</dbReference>
<accession>A0A8B9NB23</accession>
<evidence type="ECO:0000313" key="7">
    <source>
        <dbReference type="Ensembl" id="ENSANIP00000019755.1"/>
    </source>
</evidence>
<organism evidence="7 8">
    <name type="scientific">Accipiter nisus</name>
    <name type="common">Eurasian sparrowhawk</name>
    <dbReference type="NCBI Taxonomy" id="211598"/>
    <lineage>
        <taxon>Eukaryota</taxon>
        <taxon>Metazoa</taxon>
        <taxon>Chordata</taxon>
        <taxon>Craniata</taxon>
        <taxon>Vertebrata</taxon>
        <taxon>Euteleostomi</taxon>
        <taxon>Archelosauria</taxon>
        <taxon>Archosauria</taxon>
        <taxon>Dinosauria</taxon>
        <taxon>Saurischia</taxon>
        <taxon>Theropoda</taxon>
        <taxon>Coelurosauria</taxon>
        <taxon>Aves</taxon>
        <taxon>Neognathae</taxon>
        <taxon>Neoaves</taxon>
        <taxon>Telluraves</taxon>
        <taxon>Accipitrimorphae</taxon>
        <taxon>Accipitriformes</taxon>
        <taxon>Accipitridae</taxon>
        <taxon>Accipitrinae</taxon>
        <taxon>Accipiter</taxon>
    </lineage>
</organism>
<dbReference type="InterPro" id="IPR011992">
    <property type="entry name" value="EF-hand-dom_pair"/>
</dbReference>
<dbReference type="AlphaFoldDB" id="A0A8B9NB23"/>
<dbReference type="SMART" id="SM00320">
    <property type="entry name" value="WD40"/>
    <property type="match status" value="9"/>
</dbReference>
<evidence type="ECO:0000256" key="6">
    <source>
        <dbReference type="SAM" id="MobiDB-lite"/>
    </source>
</evidence>
<dbReference type="PANTHER" id="PTHR13720">
    <property type="entry name" value="WD-40 REPEAT PROTEIN"/>
    <property type="match status" value="1"/>
</dbReference>
<evidence type="ECO:0000256" key="4">
    <source>
        <dbReference type="ARBA" id="ARBA00023273"/>
    </source>
</evidence>
<keyword evidence="3" id="KW-0677">Repeat</keyword>
<dbReference type="InterPro" id="IPR011047">
    <property type="entry name" value="Quinoprotein_ADH-like_sf"/>
</dbReference>
<dbReference type="PANTHER" id="PTHR13720:SF13">
    <property type="entry name" value="CILIA- AND FLAGELLA-ASSOCIATED PROTEIN 251"/>
    <property type="match status" value="1"/>
</dbReference>
<reference evidence="7" key="1">
    <citation type="submission" date="2025-08" db="UniProtKB">
        <authorList>
            <consortium name="Ensembl"/>
        </authorList>
    </citation>
    <scope>IDENTIFICATION</scope>
</reference>
<sequence>MGFPDTLPGTWAARQDTTALRTALGEDTAGTRLLEGVGPPGPHPALPEPKGTISNPRSGCREQETQERSGQDDGCNGSASLVWAATPGMLFQEDKQTKLHPLVSITLLPSSLPSLQRHFVAFFLSRPLSARDKSSASSLQSLSWVLGYNSSLAVHSLMDGEDLVLLYVSSHTVVIHDVLGNRQSHLQGHTNVISCLCVSEDRRWVATADRGPDALIIVWDSFSGIPVRTIFESHPEDGVSAIAISQDAKYLATISAAESIDYVIFNPQNPCEFVSNSKTQVIFYLWEDECMASLLSLQTFNSVVGHFSQSVFHFNNSQALTGTSAGKLVVWDVVSPRTPSKELPAKPHSMKATKLVPMQKDSLTVLKVFESCIVTGDVKGQVKFYDGQLQLLTCYSHSKVGPIRSISFSKTPPDPPSSDSSNSVSLTLNRNFILSTSDATVLRVATDRTNFEKVMEEAKKAVNAIACHPRQALVAVGSDCGLLKVWDYQQTKHLISRIFTEAGIQCLSYDPQGYFLAAGFTDGSVYILDAISLQSSCREFKFSRGPITHISFSHDSEYFATADEKYSVTVYKSVLQNGSRCWEHLAGLRSHYKPIRSILFGVQLDSNEPRLLSLGEDRQLVEYDLNSSSKDHLVVLHRDRIEQMAVPLCLAWYPQLSTESFILTANNCYKMKLYNTTTKMCRKTLLGPTYGSALEKIQILPPTNSTDPQKRYLAYITKDKVGLQILPVDGNPHKSSAFSCHPDGVSDLASSYDGCYVFTVGGNDRTLMKWEVNLNALDAAASLGGEDLIPFYNLLDGGREGEFFRELEDYFYYAQLRSHGIDTLETRQVSTHIPLEEIPSVMRAMGFYPSEEKIEEMINEVKFSKYVDTGEQVTKINLGDFIKLYINHRPAFGLSMKKIQQAFHVLGYDNENGDKVIDRGDLLLLLQCRGEHMTEDELVQCLTTLLGRRPAGGGSEPDTYDPSGAAALTEEEIPAEITAAIFATDILGLPIAEPEKKNRKERYESLVYKDSES</sequence>
<dbReference type="SUPFAM" id="SSF50978">
    <property type="entry name" value="WD40 repeat-like"/>
    <property type="match status" value="1"/>
</dbReference>
<keyword evidence="8" id="KW-1185">Reference proteome</keyword>
<feature type="compositionally biased region" description="Basic and acidic residues" evidence="6">
    <location>
        <begin position="59"/>
        <end position="71"/>
    </location>
</feature>
<dbReference type="Proteomes" id="UP000694541">
    <property type="component" value="Unplaced"/>
</dbReference>
<dbReference type="SUPFAM" id="SSF47473">
    <property type="entry name" value="EF-hand"/>
    <property type="match status" value="1"/>
</dbReference>
<evidence type="ECO:0000256" key="2">
    <source>
        <dbReference type="ARBA" id="ARBA00022574"/>
    </source>
</evidence>
<evidence type="ECO:0000256" key="1">
    <source>
        <dbReference type="ARBA" id="ARBA00004138"/>
    </source>
</evidence>
<dbReference type="InterPro" id="IPR015943">
    <property type="entry name" value="WD40/YVTN_repeat-like_dom_sf"/>
</dbReference>
<evidence type="ECO:0000256" key="3">
    <source>
        <dbReference type="ARBA" id="ARBA00022737"/>
    </source>
</evidence>
<comment type="subcellular location">
    <subcellularLocation>
        <location evidence="1">Cell projection</location>
        <location evidence="1">Cilium</location>
    </subcellularLocation>
</comment>
<dbReference type="InterPro" id="IPR001680">
    <property type="entry name" value="WD40_rpt"/>
</dbReference>
<dbReference type="Gene3D" id="2.130.10.10">
    <property type="entry name" value="YVTN repeat-like/Quinoprotein amine dehydrogenase"/>
    <property type="match status" value="2"/>
</dbReference>
<dbReference type="SUPFAM" id="SSF50998">
    <property type="entry name" value="Quinoprotein alcohol dehydrogenase-like"/>
    <property type="match status" value="1"/>
</dbReference>
<evidence type="ECO:0000256" key="5">
    <source>
        <dbReference type="ARBA" id="ARBA00040994"/>
    </source>
</evidence>
<evidence type="ECO:0000313" key="8">
    <source>
        <dbReference type="Proteomes" id="UP000694541"/>
    </source>
</evidence>
<reference evidence="7" key="2">
    <citation type="submission" date="2025-09" db="UniProtKB">
        <authorList>
            <consortium name="Ensembl"/>
        </authorList>
    </citation>
    <scope>IDENTIFICATION</scope>
</reference>
<dbReference type="Pfam" id="PF00400">
    <property type="entry name" value="WD40"/>
    <property type="match status" value="4"/>
</dbReference>
<dbReference type="Ensembl" id="ENSANIT00000020421.1">
    <property type="protein sequence ID" value="ENSANIP00000019755.1"/>
    <property type="gene ID" value="ENSANIG00000013339.1"/>
</dbReference>
<name>A0A8B9NB23_9AVES</name>
<dbReference type="InterPro" id="IPR036322">
    <property type="entry name" value="WD40_repeat_dom_sf"/>
</dbReference>
<dbReference type="InterPro" id="IPR050630">
    <property type="entry name" value="WD_repeat_EMAP"/>
</dbReference>
<keyword evidence="2" id="KW-0853">WD repeat</keyword>
<keyword evidence="4" id="KW-0966">Cell projection</keyword>
<proteinExistence type="predicted"/>
<dbReference type="GO" id="GO:0036126">
    <property type="term" value="C:sperm flagellum"/>
    <property type="evidence" value="ECO:0007669"/>
    <property type="project" value="TreeGrafter"/>
</dbReference>
<protein>
    <recommendedName>
        <fullName evidence="5">Cilia- and flagella-associated protein 251</fullName>
    </recommendedName>
</protein>